<dbReference type="Proteomes" id="UP000504724">
    <property type="component" value="Chromosome"/>
</dbReference>
<evidence type="ECO:0000313" key="2">
    <source>
        <dbReference type="EMBL" id="QKI89594.1"/>
    </source>
</evidence>
<gene>
    <name evidence="2" type="ORF">HQN79_08445</name>
</gene>
<sequence>MSKRQLQIVVLGALILFEGVAAAASISTRVRVLESKVSKQDKTVKQVSRSQAEQQQQFEQGMNRVYLLERKVKSLDKQMEQQKKSKEKVGQGGEDKRYTYP</sequence>
<keyword evidence="3" id="KW-1185">Reference proteome</keyword>
<feature type="region of interest" description="Disordered" evidence="1">
    <location>
        <begin position="77"/>
        <end position="101"/>
    </location>
</feature>
<evidence type="ECO:0000313" key="3">
    <source>
        <dbReference type="Proteomes" id="UP000504724"/>
    </source>
</evidence>
<protein>
    <submittedName>
        <fullName evidence="2">Uncharacterized protein</fullName>
    </submittedName>
</protein>
<proteinExistence type="predicted"/>
<dbReference type="AlphaFoldDB" id="A0A7D4NLV4"/>
<accession>A0A7D4NLV4</accession>
<reference evidence="2 3" key="1">
    <citation type="submission" date="2020-05" db="EMBL/GenBank/DDBJ databases">
        <title>Thiomicrorhabdus sediminis sp.nov. and Thiomicrorhabdus xiamenensis sp.nov., novel sulfur-oxidizing bacteria isolated from coastal sediment.</title>
        <authorList>
            <person name="Liu X."/>
        </authorList>
    </citation>
    <scope>NUCLEOTIDE SEQUENCE [LARGE SCALE GENOMIC DNA]</scope>
    <source>
        <strain evidence="2 3">G2</strain>
    </source>
</reference>
<dbReference type="RefSeq" id="WP_173285556.1">
    <property type="nucleotide sequence ID" value="NZ_CP054020.1"/>
</dbReference>
<evidence type="ECO:0000256" key="1">
    <source>
        <dbReference type="SAM" id="MobiDB-lite"/>
    </source>
</evidence>
<dbReference type="EMBL" id="CP054020">
    <property type="protein sequence ID" value="QKI89594.1"/>
    <property type="molecule type" value="Genomic_DNA"/>
</dbReference>
<dbReference type="KEGG" id="txa:HQN79_08445"/>
<name>A0A7D4NLV4_9GAMM</name>
<organism evidence="2 3">
    <name type="scientific">Thiomicrorhabdus xiamenensis</name>
    <dbReference type="NCBI Taxonomy" id="2739063"/>
    <lineage>
        <taxon>Bacteria</taxon>
        <taxon>Pseudomonadati</taxon>
        <taxon>Pseudomonadota</taxon>
        <taxon>Gammaproteobacteria</taxon>
        <taxon>Thiotrichales</taxon>
        <taxon>Piscirickettsiaceae</taxon>
        <taxon>Thiomicrorhabdus</taxon>
    </lineage>
</organism>